<sequence>MSIMIRYHMMFNFCLNNLALLSASHTLNMLFQFRFMGQILSKR</sequence>
<dbReference type="EMBL" id="CP097504">
    <property type="protein sequence ID" value="URD87711.1"/>
    <property type="molecule type" value="Genomic_DNA"/>
</dbReference>
<dbReference type="AlphaFoldDB" id="A0A9E7F498"/>
<accession>A0A9E7F498</accession>
<organism evidence="1 2">
    <name type="scientific">Musa troglodytarum</name>
    <name type="common">fe'i banana</name>
    <dbReference type="NCBI Taxonomy" id="320322"/>
    <lineage>
        <taxon>Eukaryota</taxon>
        <taxon>Viridiplantae</taxon>
        <taxon>Streptophyta</taxon>
        <taxon>Embryophyta</taxon>
        <taxon>Tracheophyta</taxon>
        <taxon>Spermatophyta</taxon>
        <taxon>Magnoliopsida</taxon>
        <taxon>Liliopsida</taxon>
        <taxon>Zingiberales</taxon>
        <taxon>Musaceae</taxon>
        <taxon>Musa</taxon>
    </lineage>
</organism>
<dbReference type="Proteomes" id="UP001055439">
    <property type="component" value="Chromosome 2"/>
</dbReference>
<gene>
    <name evidence="1" type="ORF">MUK42_30536</name>
</gene>
<evidence type="ECO:0000313" key="1">
    <source>
        <dbReference type="EMBL" id="URD87711.1"/>
    </source>
</evidence>
<protein>
    <submittedName>
        <fullName evidence="1">Uncharacterized protein</fullName>
    </submittedName>
</protein>
<keyword evidence="2" id="KW-1185">Reference proteome</keyword>
<proteinExistence type="predicted"/>
<reference evidence="1" key="1">
    <citation type="submission" date="2022-05" db="EMBL/GenBank/DDBJ databases">
        <title>The Musa troglodytarum L. genome provides insights into the mechanism of non-climacteric behaviour and enrichment of carotenoids.</title>
        <authorList>
            <person name="Wang J."/>
        </authorList>
    </citation>
    <scope>NUCLEOTIDE SEQUENCE</scope>
    <source>
        <tissue evidence="1">Leaf</tissue>
    </source>
</reference>
<name>A0A9E7F498_9LILI</name>
<evidence type="ECO:0000313" key="2">
    <source>
        <dbReference type="Proteomes" id="UP001055439"/>
    </source>
</evidence>